<reference evidence="1 2" key="1">
    <citation type="submission" date="2024-04" db="EMBL/GenBank/DDBJ databases">
        <title>Genome assembly C_amara_ONT_v2.</title>
        <authorList>
            <person name="Yant L."/>
            <person name="Moore C."/>
            <person name="Slenker M."/>
        </authorList>
    </citation>
    <scope>NUCLEOTIDE SEQUENCE [LARGE SCALE GENOMIC DNA]</scope>
    <source>
        <tissue evidence="1">Leaf</tissue>
    </source>
</reference>
<dbReference type="AlphaFoldDB" id="A0ABD1ALT7"/>
<accession>A0ABD1ALT7</accession>
<sequence>MRGFPIQLLSHVRGLIRRAPSSRLYVAPALAWTNPTTISYSEQVKEGNFDCNSLELNEIGVLRVLTSMKNDPCFALSFLKRIERNGVLPSVKAYATVIRIVCSWGLDKKLDQ</sequence>
<gene>
    <name evidence="1" type="ORF">V5N11_002110</name>
</gene>
<comment type="caution">
    <text evidence="1">The sequence shown here is derived from an EMBL/GenBank/DDBJ whole genome shotgun (WGS) entry which is preliminary data.</text>
</comment>
<dbReference type="EMBL" id="JBANAX010000467">
    <property type="protein sequence ID" value="KAL1207725.1"/>
    <property type="molecule type" value="Genomic_DNA"/>
</dbReference>
<dbReference type="Proteomes" id="UP001558713">
    <property type="component" value="Unassembled WGS sequence"/>
</dbReference>
<evidence type="ECO:0000313" key="1">
    <source>
        <dbReference type="EMBL" id="KAL1207725.1"/>
    </source>
</evidence>
<name>A0ABD1ALT7_CARAN</name>
<keyword evidence="2" id="KW-1185">Reference proteome</keyword>
<proteinExistence type="predicted"/>
<evidence type="ECO:0000313" key="2">
    <source>
        <dbReference type="Proteomes" id="UP001558713"/>
    </source>
</evidence>
<protein>
    <submittedName>
        <fullName evidence="1">Pentatricopeptide repeat-containing protein</fullName>
    </submittedName>
</protein>
<organism evidence="1 2">
    <name type="scientific">Cardamine amara subsp. amara</name>
    <dbReference type="NCBI Taxonomy" id="228776"/>
    <lineage>
        <taxon>Eukaryota</taxon>
        <taxon>Viridiplantae</taxon>
        <taxon>Streptophyta</taxon>
        <taxon>Embryophyta</taxon>
        <taxon>Tracheophyta</taxon>
        <taxon>Spermatophyta</taxon>
        <taxon>Magnoliopsida</taxon>
        <taxon>eudicotyledons</taxon>
        <taxon>Gunneridae</taxon>
        <taxon>Pentapetalae</taxon>
        <taxon>rosids</taxon>
        <taxon>malvids</taxon>
        <taxon>Brassicales</taxon>
        <taxon>Brassicaceae</taxon>
        <taxon>Cardamineae</taxon>
        <taxon>Cardamine</taxon>
    </lineage>
</organism>